<comment type="similarity">
    <text evidence="1">Belongs to the NAD kinase family.</text>
</comment>
<dbReference type="EMBL" id="JANCYU010000025">
    <property type="protein sequence ID" value="KAK4524670.1"/>
    <property type="molecule type" value="Genomic_DNA"/>
</dbReference>
<evidence type="ECO:0000256" key="5">
    <source>
        <dbReference type="ARBA" id="ARBA00022840"/>
    </source>
</evidence>
<evidence type="ECO:0000256" key="2">
    <source>
        <dbReference type="ARBA" id="ARBA00022679"/>
    </source>
</evidence>
<dbReference type="PANTHER" id="PTHR20275:SF0">
    <property type="entry name" value="NAD KINASE"/>
    <property type="match status" value="1"/>
</dbReference>
<dbReference type="GO" id="GO:0019674">
    <property type="term" value="P:NAD+ metabolic process"/>
    <property type="evidence" value="ECO:0007669"/>
    <property type="project" value="InterPro"/>
</dbReference>
<dbReference type="HAMAP" id="MF_00361">
    <property type="entry name" value="NAD_kinase"/>
    <property type="match status" value="1"/>
</dbReference>
<feature type="region of interest" description="Disordered" evidence="8">
    <location>
        <begin position="223"/>
        <end position="255"/>
    </location>
</feature>
<keyword evidence="7" id="KW-0520">NAD</keyword>
<keyword evidence="5" id="KW-0067">ATP-binding</keyword>
<dbReference type="InterPro" id="IPR017437">
    <property type="entry name" value="ATP-NAD_kinase_PpnK-typ_C"/>
</dbReference>
<keyword evidence="2" id="KW-0808">Transferase</keyword>
<dbReference type="Pfam" id="PF01513">
    <property type="entry name" value="NAD_kinase"/>
    <property type="match status" value="1"/>
</dbReference>
<gene>
    <name evidence="10" type="ORF">GAYE_SCF05G2572</name>
</gene>
<evidence type="ECO:0000256" key="1">
    <source>
        <dbReference type="ARBA" id="ARBA00010995"/>
    </source>
</evidence>
<dbReference type="SUPFAM" id="SSF111331">
    <property type="entry name" value="NAD kinase/diacylglycerol kinase-like"/>
    <property type="match status" value="1"/>
</dbReference>
<keyword evidence="4" id="KW-0418">Kinase</keyword>
<keyword evidence="3" id="KW-0547">Nucleotide-binding</keyword>
<dbReference type="GO" id="GO:0003951">
    <property type="term" value="F:NAD+ kinase activity"/>
    <property type="evidence" value="ECO:0007669"/>
    <property type="project" value="InterPro"/>
</dbReference>
<dbReference type="AlphaFoldDB" id="A0AAV9IB50"/>
<dbReference type="PANTHER" id="PTHR20275">
    <property type="entry name" value="NAD KINASE"/>
    <property type="match status" value="1"/>
</dbReference>
<name>A0AAV9IB50_9RHOD</name>
<comment type="caution">
    <text evidence="10">The sequence shown here is derived from an EMBL/GenBank/DDBJ whole genome shotgun (WGS) entry which is preliminary data.</text>
</comment>
<feature type="compositionally biased region" description="Polar residues" evidence="8">
    <location>
        <begin position="448"/>
        <end position="465"/>
    </location>
</feature>
<evidence type="ECO:0000256" key="6">
    <source>
        <dbReference type="ARBA" id="ARBA00022857"/>
    </source>
</evidence>
<accession>A0AAV9IB50</accession>
<dbReference type="Proteomes" id="UP001300502">
    <property type="component" value="Unassembled WGS sequence"/>
</dbReference>
<feature type="domain" description="DAGKc" evidence="9">
    <location>
        <begin position="78"/>
        <end position="177"/>
    </location>
</feature>
<dbReference type="PROSITE" id="PS50146">
    <property type="entry name" value="DAGK"/>
    <property type="match status" value="1"/>
</dbReference>
<dbReference type="InterPro" id="IPR001206">
    <property type="entry name" value="Diacylglycerol_kinase_cat_dom"/>
</dbReference>
<protein>
    <recommendedName>
        <fullName evidence="9">DAGKc domain-containing protein</fullName>
    </recommendedName>
</protein>
<dbReference type="InterPro" id="IPR002504">
    <property type="entry name" value="NADK"/>
</dbReference>
<reference evidence="10 11" key="1">
    <citation type="submission" date="2022-07" db="EMBL/GenBank/DDBJ databases">
        <title>Genome-wide signatures of adaptation to extreme environments.</title>
        <authorList>
            <person name="Cho C.H."/>
            <person name="Yoon H.S."/>
        </authorList>
    </citation>
    <scope>NUCLEOTIDE SEQUENCE [LARGE SCALE GENOMIC DNA]</scope>
    <source>
        <strain evidence="10 11">108.79 E11</strain>
    </source>
</reference>
<evidence type="ECO:0000256" key="4">
    <source>
        <dbReference type="ARBA" id="ARBA00022777"/>
    </source>
</evidence>
<keyword evidence="6" id="KW-0521">NADP</keyword>
<dbReference type="GO" id="GO:0005524">
    <property type="term" value="F:ATP binding"/>
    <property type="evidence" value="ECO:0007669"/>
    <property type="project" value="UniProtKB-KW"/>
</dbReference>
<proteinExistence type="inferred from homology"/>
<evidence type="ECO:0000313" key="11">
    <source>
        <dbReference type="Proteomes" id="UP001300502"/>
    </source>
</evidence>
<dbReference type="GO" id="GO:0006741">
    <property type="term" value="P:NADP+ biosynthetic process"/>
    <property type="evidence" value="ECO:0007669"/>
    <property type="project" value="InterPro"/>
</dbReference>
<dbReference type="FunFam" id="2.60.200.30:FF:000009">
    <property type="entry name" value="Poly(P)/ATP NAD kinase"/>
    <property type="match status" value="1"/>
</dbReference>
<evidence type="ECO:0000256" key="7">
    <source>
        <dbReference type="ARBA" id="ARBA00023027"/>
    </source>
</evidence>
<organism evidence="10 11">
    <name type="scientific">Galdieria yellowstonensis</name>
    <dbReference type="NCBI Taxonomy" id="3028027"/>
    <lineage>
        <taxon>Eukaryota</taxon>
        <taxon>Rhodophyta</taxon>
        <taxon>Bangiophyceae</taxon>
        <taxon>Galdieriales</taxon>
        <taxon>Galdieriaceae</taxon>
        <taxon>Galdieria</taxon>
    </lineage>
</organism>
<feature type="region of interest" description="Disordered" evidence="8">
    <location>
        <begin position="436"/>
        <end position="516"/>
    </location>
</feature>
<evidence type="ECO:0000256" key="8">
    <source>
        <dbReference type="SAM" id="MobiDB-lite"/>
    </source>
</evidence>
<dbReference type="Gene3D" id="2.60.200.30">
    <property type="entry name" value="Probable inorganic polyphosphate/atp-NAD kinase, domain 2"/>
    <property type="match status" value="1"/>
</dbReference>
<sequence length="516" mass="57469">MKEQPITNNFQFSSPCYPPLLHPSCSDPGPLEEDHHNHRAGLRVVSVSRTGHVETKSMGAEGIQGGPVTRRRSCVVWERPPKTVLVVRSRGSRQAEAVLRQVVWWLAKEKHLQVIVENEVANHSPDLPAIPVGEDVSRLERQVDFVICLGGDGLILHVCSALFPRAVPPVMSFNLGSLGFLTPFDVERYKQEVNNILEGERNQVTLRMRLQCTVHRVASHHQPTLFSEESSQESDHFAVSSSDDEVDDNSSSQPHGCGICHENANASYDKVVEIHVLNDVVIDRGPAPFLSNLLCYCDEHPVTRIQADGIIIATPTGSTAYSLSSGGSMVHPAVPGILFTPICPHSLSFRPVIFPDYVTLRIKVPYGARGDAWISFDGRKRMELFKGDSVCVKVSKWPVTTFCRVDQTRDWFSAVTRCLHWNDRQEQRPFDCRLDRKASPRRRGLSGNRKTTTTTRQMNCSSTENHVGADEDNPPPLSLIASPTVKPAQECDETECKNAFRTPTPTMTTTNLDETH</sequence>
<evidence type="ECO:0000259" key="9">
    <source>
        <dbReference type="PROSITE" id="PS50146"/>
    </source>
</evidence>
<evidence type="ECO:0000256" key="3">
    <source>
        <dbReference type="ARBA" id="ARBA00022741"/>
    </source>
</evidence>
<dbReference type="InterPro" id="IPR016064">
    <property type="entry name" value="NAD/diacylglycerol_kinase_sf"/>
</dbReference>
<evidence type="ECO:0000313" key="10">
    <source>
        <dbReference type="EMBL" id="KAK4524670.1"/>
    </source>
</evidence>
<dbReference type="Gene3D" id="3.40.50.10330">
    <property type="entry name" value="Probable inorganic polyphosphate/atp-NAD kinase, domain 1"/>
    <property type="match status" value="1"/>
</dbReference>
<dbReference type="Pfam" id="PF20143">
    <property type="entry name" value="NAD_kinase_C"/>
    <property type="match status" value="1"/>
</dbReference>
<keyword evidence="11" id="KW-1185">Reference proteome</keyword>
<dbReference type="InterPro" id="IPR017438">
    <property type="entry name" value="ATP-NAD_kinase_N"/>
</dbReference>